<comment type="subcellular location">
    <subcellularLocation>
        <location evidence="1 7">Cell membrane</location>
        <topology evidence="1 7">Multi-pass membrane protein</topology>
    </subcellularLocation>
</comment>
<evidence type="ECO:0000313" key="10">
    <source>
        <dbReference type="EMBL" id="QOL33279.1"/>
    </source>
</evidence>
<keyword evidence="4 7" id="KW-0812">Transmembrane</keyword>
<evidence type="ECO:0000256" key="7">
    <source>
        <dbReference type="RuleBase" id="RU363032"/>
    </source>
</evidence>
<dbReference type="InterPro" id="IPR000515">
    <property type="entry name" value="MetI-like"/>
</dbReference>
<feature type="transmembrane region" description="Helical" evidence="7">
    <location>
        <begin position="314"/>
        <end position="333"/>
    </location>
</feature>
<dbReference type="InterPro" id="IPR035906">
    <property type="entry name" value="MetI-like_sf"/>
</dbReference>
<keyword evidence="2 7" id="KW-0813">Transport</keyword>
<dbReference type="AlphaFoldDB" id="A0A7L9SU19"/>
<evidence type="ECO:0000256" key="1">
    <source>
        <dbReference type="ARBA" id="ARBA00004651"/>
    </source>
</evidence>
<dbReference type="GO" id="GO:0055085">
    <property type="term" value="P:transmembrane transport"/>
    <property type="evidence" value="ECO:0007669"/>
    <property type="project" value="InterPro"/>
</dbReference>
<dbReference type="InterPro" id="IPR025966">
    <property type="entry name" value="OppC_N"/>
</dbReference>
<proteinExistence type="inferred from homology"/>
<comment type="similarity">
    <text evidence="7">Belongs to the binding-protein-dependent transport system permease family.</text>
</comment>
<evidence type="ECO:0000256" key="8">
    <source>
        <dbReference type="SAM" id="MobiDB-lite"/>
    </source>
</evidence>
<feature type="compositionally biased region" description="Basic and acidic residues" evidence="8">
    <location>
        <begin position="12"/>
        <end position="28"/>
    </location>
</feature>
<sequence>MCSTRCSTRASGTRDKGRNNDGRNHEQFDFPPPAGKALPGQERYVAPIEETPLQQVDSVDESAPATSMWADAWRTLRKNPLFIISGILIIFILIVALFPQLFTKQDPTYCDLNFSQDPASAGHPFGYDLQGCDVYARVIYGARTSVSVGILTTIIVAIVGGVIGALAGFFGGWVDALLSRITDIFYAIPFLLGAIVVLQMFRTSDSIWKVVLVLALFGWVSFARIARGSVMEAKNLEFNTASTALGSTPLRNLARHVVPNALAPVIVIATTSLGSYIVSEATLSFLGLGLPTTVVSWGADISSARSLLRTNPAVLFYPSAALAITVLAFIMMGDAVKDALDPKSRTA</sequence>
<evidence type="ECO:0000259" key="9">
    <source>
        <dbReference type="PROSITE" id="PS50928"/>
    </source>
</evidence>
<dbReference type="SUPFAM" id="SSF161098">
    <property type="entry name" value="MetI-like"/>
    <property type="match status" value="1"/>
</dbReference>
<dbReference type="Proteomes" id="UP000593943">
    <property type="component" value="Chromosome"/>
</dbReference>
<feature type="domain" description="ABC transmembrane type-1" evidence="9">
    <location>
        <begin position="142"/>
        <end position="333"/>
    </location>
</feature>
<dbReference type="Pfam" id="PF12911">
    <property type="entry name" value="OppC_N"/>
    <property type="match status" value="1"/>
</dbReference>
<dbReference type="InterPro" id="IPR050366">
    <property type="entry name" value="BP-dependent_transpt_permease"/>
</dbReference>
<dbReference type="EMBL" id="CP062938">
    <property type="protein sequence ID" value="QOL33279.1"/>
    <property type="molecule type" value="Genomic_DNA"/>
</dbReference>
<name>A0A7L9SU19_9BIFI</name>
<evidence type="ECO:0000256" key="5">
    <source>
        <dbReference type="ARBA" id="ARBA00022989"/>
    </source>
</evidence>
<feature type="compositionally biased region" description="Polar residues" evidence="8">
    <location>
        <begin position="1"/>
        <end position="11"/>
    </location>
</feature>
<feature type="transmembrane region" description="Helical" evidence="7">
    <location>
        <begin position="150"/>
        <end position="172"/>
    </location>
</feature>
<gene>
    <name evidence="10" type="ORF">BE0216_11580</name>
</gene>
<feature type="transmembrane region" description="Helical" evidence="7">
    <location>
        <begin position="184"/>
        <end position="201"/>
    </location>
</feature>
<evidence type="ECO:0000256" key="6">
    <source>
        <dbReference type="ARBA" id="ARBA00023136"/>
    </source>
</evidence>
<dbReference type="PROSITE" id="PS50928">
    <property type="entry name" value="ABC_TM1"/>
    <property type="match status" value="1"/>
</dbReference>
<keyword evidence="6 7" id="KW-0472">Membrane</keyword>
<feature type="region of interest" description="Disordered" evidence="8">
    <location>
        <begin position="1"/>
        <end position="39"/>
    </location>
</feature>
<dbReference type="Gene3D" id="1.10.3720.10">
    <property type="entry name" value="MetI-like"/>
    <property type="match status" value="1"/>
</dbReference>
<organism evidence="10 11">
    <name type="scientific">Bifidobacterium eulemuris</name>
    <dbReference type="NCBI Taxonomy" id="1765219"/>
    <lineage>
        <taxon>Bacteria</taxon>
        <taxon>Bacillati</taxon>
        <taxon>Actinomycetota</taxon>
        <taxon>Actinomycetes</taxon>
        <taxon>Bifidobacteriales</taxon>
        <taxon>Bifidobacteriaceae</taxon>
        <taxon>Bifidobacterium</taxon>
    </lineage>
</organism>
<keyword evidence="11" id="KW-1185">Reference proteome</keyword>
<dbReference type="Pfam" id="PF00528">
    <property type="entry name" value="BPD_transp_1"/>
    <property type="match status" value="1"/>
</dbReference>
<dbReference type="KEGG" id="beu:BE0216_11580"/>
<evidence type="ECO:0000256" key="4">
    <source>
        <dbReference type="ARBA" id="ARBA00022692"/>
    </source>
</evidence>
<dbReference type="CDD" id="cd06261">
    <property type="entry name" value="TM_PBP2"/>
    <property type="match status" value="1"/>
</dbReference>
<reference evidence="10 11" key="1">
    <citation type="submission" date="2020-10" db="EMBL/GenBank/DDBJ databases">
        <title>Genome sequencing of Bifidobacterium eulemuris_DSMZ_100216.</title>
        <authorList>
            <person name="Kim J."/>
        </authorList>
    </citation>
    <scope>NUCLEOTIDE SEQUENCE [LARGE SCALE GENOMIC DNA]</scope>
    <source>
        <strain evidence="10 11">DSM 100216</strain>
    </source>
</reference>
<accession>A0A7L9SU19</accession>
<feature type="transmembrane region" description="Helical" evidence="7">
    <location>
        <begin position="81"/>
        <end position="102"/>
    </location>
</feature>
<keyword evidence="3" id="KW-1003">Cell membrane</keyword>
<dbReference type="PANTHER" id="PTHR43386">
    <property type="entry name" value="OLIGOPEPTIDE TRANSPORT SYSTEM PERMEASE PROTEIN APPC"/>
    <property type="match status" value="1"/>
</dbReference>
<dbReference type="GO" id="GO:0005886">
    <property type="term" value="C:plasma membrane"/>
    <property type="evidence" value="ECO:0007669"/>
    <property type="project" value="UniProtKB-SubCell"/>
</dbReference>
<evidence type="ECO:0000313" key="11">
    <source>
        <dbReference type="Proteomes" id="UP000593943"/>
    </source>
</evidence>
<protein>
    <submittedName>
        <fullName evidence="10">ABC transporter permease</fullName>
    </submittedName>
</protein>
<evidence type="ECO:0000256" key="3">
    <source>
        <dbReference type="ARBA" id="ARBA00022475"/>
    </source>
</evidence>
<keyword evidence="5 7" id="KW-1133">Transmembrane helix</keyword>
<feature type="transmembrane region" description="Helical" evidence="7">
    <location>
        <begin position="207"/>
        <end position="226"/>
    </location>
</feature>
<dbReference type="PANTHER" id="PTHR43386:SF6">
    <property type="entry name" value="ABC TRANSPORTER PERMEASE PROTEIN"/>
    <property type="match status" value="1"/>
</dbReference>
<evidence type="ECO:0000256" key="2">
    <source>
        <dbReference type="ARBA" id="ARBA00022448"/>
    </source>
</evidence>